<reference evidence="3" key="2">
    <citation type="submission" date="2019-06" db="EMBL/GenBank/DDBJ databases">
        <title>Co-occurence of chitin degradation, pigmentation and bioactivity in marine Pseudoalteromonas.</title>
        <authorList>
            <person name="Sonnenschein E.C."/>
            <person name="Bech P.K."/>
        </authorList>
    </citation>
    <scope>NUCLEOTIDE SEQUENCE [LARGE SCALE GENOMIC DNA]</scope>
    <source>
        <strain evidence="3">S2599</strain>
    </source>
</reference>
<organism evidence="2 3">
    <name type="scientific">Pseudoalteromonas rubra</name>
    <dbReference type="NCBI Taxonomy" id="43658"/>
    <lineage>
        <taxon>Bacteria</taxon>
        <taxon>Pseudomonadati</taxon>
        <taxon>Pseudomonadota</taxon>
        <taxon>Gammaproteobacteria</taxon>
        <taxon>Alteromonadales</taxon>
        <taxon>Pseudoalteromonadaceae</taxon>
        <taxon>Pseudoalteromonas</taxon>
    </lineage>
</organism>
<dbReference type="OrthoDB" id="7067496at2"/>
<feature type="signal peptide" evidence="1">
    <location>
        <begin position="1"/>
        <end position="19"/>
    </location>
</feature>
<proteinExistence type="predicted"/>
<evidence type="ECO:0000256" key="1">
    <source>
        <dbReference type="SAM" id="SignalP"/>
    </source>
</evidence>
<dbReference type="RefSeq" id="WP_138546304.1">
    <property type="nucleotide sequence ID" value="NZ_PNCJ01000034.1"/>
</dbReference>
<sequence length="105" mass="11548">MKTILYFSIMTLVSLPALAARTDCPAAKVLSIQIEGQKVMYQQEGASWRTLGFLNKDDGTKERYSALLTAQATGKKVMIGYSVDNYDCSAANYGTAAHVLRTYNQ</sequence>
<evidence type="ECO:0000313" key="3">
    <source>
        <dbReference type="Proteomes" id="UP000306719"/>
    </source>
</evidence>
<reference evidence="2 3" key="1">
    <citation type="submission" date="2018-01" db="EMBL/GenBank/DDBJ databases">
        <authorList>
            <person name="Paulsen S."/>
            <person name="Gram L.K."/>
        </authorList>
    </citation>
    <scope>NUCLEOTIDE SEQUENCE [LARGE SCALE GENOMIC DNA]</scope>
    <source>
        <strain evidence="2 3">S2599</strain>
    </source>
</reference>
<dbReference type="EMBL" id="PNCJ01000034">
    <property type="protein sequence ID" value="TMP33955.1"/>
    <property type="molecule type" value="Genomic_DNA"/>
</dbReference>
<accession>A0A5S3WW53</accession>
<protein>
    <submittedName>
        <fullName evidence="2">Uncharacterized protein</fullName>
    </submittedName>
</protein>
<comment type="caution">
    <text evidence="2">The sequence shown here is derived from an EMBL/GenBank/DDBJ whole genome shotgun (WGS) entry which is preliminary data.</text>
</comment>
<keyword evidence="1" id="KW-0732">Signal</keyword>
<dbReference type="AlphaFoldDB" id="A0A5S3WW53"/>
<feature type="chain" id="PRO_5024356560" evidence="1">
    <location>
        <begin position="20"/>
        <end position="105"/>
    </location>
</feature>
<evidence type="ECO:0000313" key="2">
    <source>
        <dbReference type="EMBL" id="TMP33955.1"/>
    </source>
</evidence>
<gene>
    <name evidence="2" type="ORF">CWB98_19420</name>
</gene>
<dbReference type="Proteomes" id="UP000306719">
    <property type="component" value="Unassembled WGS sequence"/>
</dbReference>
<name>A0A5S3WW53_9GAMM</name>